<feature type="domain" description="SAF" evidence="1">
    <location>
        <begin position="43"/>
        <end position="110"/>
    </location>
</feature>
<dbReference type="CDD" id="cd11614">
    <property type="entry name" value="SAF_CpaB_FlgA_like"/>
    <property type="match status" value="1"/>
</dbReference>
<dbReference type="SMART" id="SM00858">
    <property type="entry name" value="SAF"/>
    <property type="match status" value="1"/>
</dbReference>
<evidence type="ECO:0000313" key="2">
    <source>
        <dbReference type="EMBL" id="SBW11729.1"/>
    </source>
</evidence>
<dbReference type="Pfam" id="PF08666">
    <property type="entry name" value="SAF"/>
    <property type="match status" value="1"/>
</dbReference>
<dbReference type="EMBL" id="FLUO01000002">
    <property type="protein sequence ID" value="SBW11729.1"/>
    <property type="molecule type" value="Genomic_DNA"/>
</dbReference>
<organism evidence="2">
    <name type="scientific">uncultured Alphaproteobacteria bacterium</name>
    <dbReference type="NCBI Taxonomy" id="91750"/>
    <lineage>
        <taxon>Bacteria</taxon>
        <taxon>Pseudomonadati</taxon>
        <taxon>Pseudomonadota</taxon>
        <taxon>Alphaproteobacteria</taxon>
        <taxon>environmental samples</taxon>
    </lineage>
</organism>
<dbReference type="NCBIfam" id="TIGR03177">
    <property type="entry name" value="pilus_cpaB"/>
    <property type="match status" value="1"/>
</dbReference>
<dbReference type="AlphaFoldDB" id="A0A212KJC7"/>
<name>A0A212KJC7_9PROT</name>
<protein>
    <submittedName>
        <fullName evidence="2">Flp pilus assembly protein CpaB</fullName>
    </submittedName>
</protein>
<accession>A0A212KJC7</accession>
<gene>
    <name evidence="2" type="ORF">KL86APRO_20287</name>
</gene>
<proteinExistence type="predicted"/>
<reference evidence="2" key="1">
    <citation type="submission" date="2016-04" db="EMBL/GenBank/DDBJ databases">
        <authorList>
            <person name="Evans L.H."/>
            <person name="Alamgir A."/>
            <person name="Owens N."/>
            <person name="Weber N.D."/>
            <person name="Virtaneva K."/>
            <person name="Barbian K."/>
            <person name="Babar A."/>
            <person name="Rosenke K."/>
        </authorList>
    </citation>
    <scope>NUCLEOTIDE SEQUENCE</scope>
    <source>
        <strain evidence="2">86</strain>
    </source>
</reference>
<sequence>MKPVVAIVALLAVLAAVGTAVLAQRWVAGQAARPVAAQPAPTAEVLVVAREVAAGAALTDEDLRYEPWPTAAAQRFVVRTADDDPKARVLGAIPRRPLTEGEPFQESSVARTDAGLLAVLLEPGTRAVSVPISAASAASGFINPGDRVDVVLAADFQRTDEETVDKGGAFVRYASETVLTDVKVLAIDQQIARDKDGAAIVGKTAAIAVTPRQAEVLATAGMLGQLSLVLRPQGRDDAGPEPAQPYTADIDASRAMHALTRGRPKGNGGTTVLINRAGEISERRF</sequence>
<dbReference type="InterPro" id="IPR017592">
    <property type="entry name" value="Pilus_assmbl_Flp-typ_CpaB"/>
</dbReference>
<dbReference type="InterPro" id="IPR013974">
    <property type="entry name" value="SAF"/>
</dbReference>
<dbReference type="InterPro" id="IPR031571">
    <property type="entry name" value="RcpC_dom"/>
</dbReference>
<dbReference type="Pfam" id="PF16976">
    <property type="entry name" value="RcpC"/>
    <property type="match status" value="1"/>
</dbReference>
<evidence type="ECO:0000259" key="1">
    <source>
        <dbReference type="SMART" id="SM00858"/>
    </source>
</evidence>